<dbReference type="InterPro" id="IPR029033">
    <property type="entry name" value="His_PPase_superfam"/>
</dbReference>
<proteinExistence type="predicted"/>
<dbReference type="Pfam" id="PF00300">
    <property type="entry name" value="His_Phos_1"/>
    <property type="match status" value="1"/>
</dbReference>
<dbReference type="RefSeq" id="WP_077926704.1">
    <property type="nucleotide sequence ID" value="NZ_BAABKE010000001.1"/>
</dbReference>
<organism evidence="1 2">
    <name type="scientific">Wohlfahrtiimonas larvae</name>
    <dbReference type="NCBI Taxonomy" id="1157986"/>
    <lineage>
        <taxon>Bacteria</taxon>
        <taxon>Pseudomonadati</taxon>
        <taxon>Pseudomonadota</taxon>
        <taxon>Gammaproteobacteria</taxon>
        <taxon>Cardiobacteriales</taxon>
        <taxon>Ignatzschineriaceae</taxon>
        <taxon>Wohlfahrtiimonas</taxon>
    </lineage>
</organism>
<dbReference type="EMBL" id="BAABKE010000001">
    <property type="protein sequence ID" value="GAA5094427.1"/>
    <property type="molecule type" value="Genomic_DNA"/>
</dbReference>
<accession>A0ABP9MF65</accession>
<evidence type="ECO:0008006" key="3">
    <source>
        <dbReference type="Google" id="ProtNLM"/>
    </source>
</evidence>
<dbReference type="SUPFAM" id="SSF53254">
    <property type="entry name" value="Phosphoglycerate mutase-like"/>
    <property type="match status" value="1"/>
</dbReference>
<dbReference type="Gene3D" id="3.40.50.1240">
    <property type="entry name" value="Phosphoglycerate mutase-like"/>
    <property type="match status" value="1"/>
</dbReference>
<dbReference type="InterPro" id="IPR013078">
    <property type="entry name" value="His_Pase_superF_clade-1"/>
</dbReference>
<dbReference type="SMART" id="SM00855">
    <property type="entry name" value="PGAM"/>
    <property type="match status" value="1"/>
</dbReference>
<dbReference type="Proteomes" id="UP001500631">
    <property type="component" value="Unassembled WGS sequence"/>
</dbReference>
<dbReference type="PANTHER" id="PTHR48100">
    <property type="entry name" value="BROAD-SPECIFICITY PHOSPHATASE YOR283W-RELATED"/>
    <property type="match status" value="1"/>
</dbReference>
<comment type="caution">
    <text evidence="1">The sequence shown here is derived from an EMBL/GenBank/DDBJ whole genome shotgun (WGS) entry which is preliminary data.</text>
</comment>
<name>A0ABP9MF65_9GAMM</name>
<sequence>MKKIIFARHAESEANAGGISKPNEIVELTETGLSQAQLLADEWLEKPSQIYVSKFIRTTQTATPLMQKYDMEPVEFSGLNEFNTFGYEFVEGLTGEERLPLAIAYWEEADPDARKGETGQTYNEFCAQVEDFIPTLFTLENNSAIVGHGLWITQLMWQTLGFGSRVSDSQSMKAYMKFHMALHVGNTQKFNLYLTDDKVFVQKHD</sequence>
<evidence type="ECO:0000313" key="2">
    <source>
        <dbReference type="Proteomes" id="UP001500631"/>
    </source>
</evidence>
<keyword evidence="2" id="KW-1185">Reference proteome</keyword>
<evidence type="ECO:0000313" key="1">
    <source>
        <dbReference type="EMBL" id="GAA5094427.1"/>
    </source>
</evidence>
<dbReference type="CDD" id="cd07067">
    <property type="entry name" value="HP_PGM_like"/>
    <property type="match status" value="1"/>
</dbReference>
<reference evidence="2" key="1">
    <citation type="journal article" date="2019" name="Int. J. Syst. Evol. Microbiol.">
        <title>The Global Catalogue of Microorganisms (GCM) 10K type strain sequencing project: providing services to taxonomists for standard genome sequencing and annotation.</title>
        <authorList>
            <consortium name="The Broad Institute Genomics Platform"/>
            <consortium name="The Broad Institute Genome Sequencing Center for Infectious Disease"/>
            <person name="Wu L."/>
            <person name="Ma J."/>
        </authorList>
    </citation>
    <scope>NUCLEOTIDE SEQUENCE [LARGE SCALE GENOMIC DNA]</scope>
    <source>
        <strain evidence="2">JCM 18424</strain>
    </source>
</reference>
<protein>
    <recommendedName>
        <fullName evidence="3">Histidine phosphatase family protein</fullName>
    </recommendedName>
</protein>
<gene>
    <name evidence="1" type="ORF">GCM10023338_02660</name>
</gene>
<dbReference type="InterPro" id="IPR050275">
    <property type="entry name" value="PGM_Phosphatase"/>
</dbReference>